<comment type="caution">
    <text evidence="6">The sequence shown here is derived from an EMBL/GenBank/DDBJ whole genome shotgun (WGS) entry which is preliminary data.</text>
</comment>
<keyword evidence="7" id="KW-1185">Reference proteome</keyword>
<evidence type="ECO:0000256" key="2">
    <source>
        <dbReference type="ARBA" id="ARBA00022692"/>
    </source>
</evidence>
<protein>
    <submittedName>
        <fullName evidence="6">UDP-N-acetylglucosamine--LPS N-acetylglucosamine transferase</fullName>
    </submittedName>
</protein>
<sequence length="151" mass="16585">MMTGSRRVLAVASAGGHWTQMMRLTPALQGCDVVFVSTLPQERLPPGVRLHVVPDANRNAWFGMVRLILSMGWVVLRERPDVVISTGAAPGYVAIRLARLFGARTVWLDSLANVDQLSMSGRLARAHADLWLTQWPHVAKPEGPHFLGSVI</sequence>
<gene>
    <name evidence="6" type="ORF">DJ018_09590</name>
</gene>
<dbReference type="InterPro" id="IPR013969">
    <property type="entry name" value="Oligosacch_biosynth_Alg14"/>
</dbReference>
<name>A0A328AU46_9CAUL</name>
<evidence type="ECO:0000313" key="7">
    <source>
        <dbReference type="Proteomes" id="UP000249725"/>
    </source>
</evidence>
<keyword evidence="3" id="KW-0256">Endoplasmic reticulum</keyword>
<dbReference type="PANTHER" id="PTHR12154:SF4">
    <property type="entry name" value="UDP-N-ACETYLGLUCOSAMINE TRANSFERASE SUBUNIT ALG14 HOMOLOG"/>
    <property type="match status" value="1"/>
</dbReference>
<evidence type="ECO:0000256" key="4">
    <source>
        <dbReference type="ARBA" id="ARBA00022989"/>
    </source>
</evidence>
<evidence type="ECO:0000313" key="6">
    <source>
        <dbReference type="EMBL" id="RAK58137.1"/>
    </source>
</evidence>
<dbReference type="AlphaFoldDB" id="A0A328AU46"/>
<evidence type="ECO:0000256" key="3">
    <source>
        <dbReference type="ARBA" id="ARBA00022824"/>
    </source>
</evidence>
<dbReference type="OrthoDB" id="555447at2"/>
<accession>A0A328AU46</accession>
<dbReference type="GO" id="GO:0006488">
    <property type="term" value="P:dolichol-linked oligosaccharide biosynthetic process"/>
    <property type="evidence" value="ECO:0007669"/>
    <property type="project" value="InterPro"/>
</dbReference>
<evidence type="ECO:0000256" key="5">
    <source>
        <dbReference type="ARBA" id="ARBA00023136"/>
    </source>
</evidence>
<keyword evidence="2" id="KW-0812">Transmembrane</keyword>
<dbReference type="PANTHER" id="PTHR12154">
    <property type="entry name" value="GLYCOSYL TRANSFERASE-RELATED"/>
    <property type="match status" value="1"/>
</dbReference>
<evidence type="ECO:0000256" key="1">
    <source>
        <dbReference type="ARBA" id="ARBA00004389"/>
    </source>
</evidence>
<dbReference type="GO" id="GO:0004577">
    <property type="term" value="F:N-acetylglucosaminyldiphosphodolichol N-acetylglucosaminyltransferase activity"/>
    <property type="evidence" value="ECO:0007669"/>
    <property type="project" value="TreeGrafter"/>
</dbReference>
<comment type="subcellular location">
    <subcellularLocation>
        <location evidence="1">Endoplasmic reticulum membrane</location>
        <topology evidence="1">Single-pass membrane protein</topology>
    </subcellularLocation>
</comment>
<dbReference type="EMBL" id="QFYR01000001">
    <property type="protein sequence ID" value="RAK58137.1"/>
    <property type="molecule type" value="Genomic_DNA"/>
</dbReference>
<organism evidence="6 7">
    <name type="scientific">Phenylobacterium deserti</name>
    <dbReference type="NCBI Taxonomy" id="1914756"/>
    <lineage>
        <taxon>Bacteria</taxon>
        <taxon>Pseudomonadati</taxon>
        <taxon>Pseudomonadota</taxon>
        <taxon>Alphaproteobacteria</taxon>
        <taxon>Caulobacterales</taxon>
        <taxon>Caulobacteraceae</taxon>
        <taxon>Phenylobacterium</taxon>
    </lineage>
</organism>
<dbReference type="SUPFAM" id="SSF53756">
    <property type="entry name" value="UDP-Glycosyltransferase/glycogen phosphorylase"/>
    <property type="match status" value="1"/>
</dbReference>
<keyword evidence="6" id="KW-0808">Transferase</keyword>
<reference evidence="7" key="1">
    <citation type="submission" date="2018-05" db="EMBL/GenBank/DDBJ databases">
        <authorList>
            <person name="Li X."/>
        </authorList>
    </citation>
    <scope>NUCLEOTIDE SEQUENCE [LARGE SCALE GENOMIC DNA]</scope>
    <source>
        <strain evidence="7">YIM 73061</strain>
    </source>
</reference>
<dbReference type="Proteomes" id="UP000249725">
    <property type="component" value="Unassembled WGS sequence"/>
</dbReference>
<keyword evidence="4" id="KW-1133">Transmembrane helix</keyword>
<dbReference type="Gene3D" id="3.40.50.2000">
    <property type="entry name" value="Glycogen Phosphorylase B"/>
    <property type="match status" value="1"/>
</dbReference>
<proteinExistence type="predicted"/>
<dbReference type="Pfam" id="PF08660">
    <property type="entry name" value="Alg14"/>
    <property type="match status" value="1"/>
</dbReference>
<keyword evidence="5" id="KW-0472">Membrane</keyword>